<evidence type="ECO:0000313" key="11">
    <source>
        <dbReference type="Proteomes" id="UP000006672"/>
    </source>
</evidence>
<feature type="domain" description="Large ribosomal subunit protein uL30 N-terminal eukaryotes" evidence="8">
    <location>
        <begin position="15"/>
        <end position="86"/>
    </location>
</feature>
<name>A0A0I9N3I6_BRUMA</name>
<evidence type="ECO:0000256" key="1">
    <source>
        <dbReference type="ARBA" id="ARBA00007594"/>
    </source>
</evidence>
<dbReference type="InterPro" id="IPR018038">
    <property type="entry name" value="Ribosomal_uL30_CS"/>
</dbReference>
<evidence type="ECO:0000256" key="4">
    <source>
        <dbReference type="ARBA" id="ARBA00040575"/>
    </source>
</evidence>
<dbReference type="GO" id="GO:0000463">
    <property type="term" value="P:maturation of LSU-rRNA from tricistronic rRNA transcript (SSU-rRNA, 5.8S rRNA, LSU-rRNA)"/>
    <property type="evidence" value="ECO:0007669"/>
    <property type="project" value="TreeGrafter"/>
</dbReference>
<gene>
    <name evidence="13" type="primary">bma-rpl-7</name>
    <name evidence="9 12" type="synonym">Bma-rpl-7</name>
    <name evidence="13" type="ORF">Bm4323</name>
    <name evidence="10" type="ORF">BM_BM4323</name>
    <name evidence="9" type="ORF">BM_Bm4323</name>
</gene>
<evidence type="ECO:0000313" key="10">
    <source>
        <dbReference type="EMBL" id="VIO95606.1"/>
    </source>
</evidence>
<dbReference type="OrthoDB" id="28644at2759"/>
<dbReference type="PROSITE" id="PS00634">
    <property type="entry name" value="RIBOSOMAL_L30"/>
    <property type="match status" value="1"/>
</dbReference>
<evidence type="ECO:0000256" key="2">
    <source>
        <dbReference type="ARBA" id="ARBA00022980"/>
    </source>
</evidence>
<dbReference type="Proteomes" id="UP000006672">
    <property type="component" value="Unassembled WGS sequence"/>
</dbReference>
<dbReference type="InterPro" id="IPR005998">
    <property type="entry name" value="Ribosomal_uL30_euk"/>
</dbReference>
<dbReference type="RefSeq" id="XP_001896338.1">
    <property type="nucleotide sequence ID" value="XM_001896303.2"/>
</dbReference>
<dbReference type="KEGG" id="bmy:BM_BM4323"/>
<dbReference type="AlphaFoldDB" id="A0A0I9N3I6"/>
<dbReference type="GO" id="GO:0022625">
    <property type="term" value="C:cytosolic large ribosomal subunit"/>
    <property type="evidence" value="ECO:0007669"/>
    <property type="project" value="TreeGrafter"/>
</dbReference>
<feature type="domain" description="Large ribosomal subunit protein uL30-like ferredoxin-like fold" evidence="7">
    <location>
        <begin position="91"/>
        <end position="141"/>
    </location>
</feature>
<dbReference type="FunFam" id="3.30.1390.20:FF:000003">
    <property type="entry name" value="60S ribosomal protein L7"/>
    <property type="match status" value="1"/>
</dbReference>
<evidence type="ECO:0000256" key="5">
    <source>
        <dbReference type="ARBA" id="ARBA00041271"/>
    </source>
</evidence>
<dbReference type="Pfam" id="PF00327">
    <property type="entry name" value="Ribosomal_L30"/>
    <property type="match status" value="1"/>
</dbReference>
<reference evidence="12" key="4">
    <citation type="submission" date="2019-12" db="UniProtKB">
        <authorList>
            <consortium name="WormBaseParasite"/>
        </authorList>
    </citation>
    <scope>IDENTIFICATION</scope>
</reference>
<dbReference type="Pfam" id="PF08079">
    <property type="entry name" value="Ribosomal_L30_N"/>
    <property type="match status" value="1"/>
</dbReference>
<evidence type="ECO:0000259" key="8">
    <source>
        <dbReference type="Pfam" id="PF08079"/>
    </source>
</evidence>
<dbReference type="CDD" id="cd01657">
    <property type="entry name" value="Ribosomal_L7_archeal_euk"/>
    <property type="match status" value="1"/>
</dbReference>
<evidence type="ECO:0000259" key="7">
    <source>
        <dbReference type="Pfam" id="PF00327"/>
    </source>
</evidence>
<comment type="similarity">
    <text evidence="1">Belongs to the universal ribosomal protein uL30 family.</text>
</comment>
<reference evidence="9" key="2">
    <citation type="submission" date="2012-12" db="EMBL/GenBank/DDBJ databases">
        <authorList>
            <person name="Gao Y.W."/>
            <person name="Fan S.T."/>
            <person name="Sun H.T."/>
            <person name="Wang Z."/>
            <person name="Gao X.L."/>
            <person name="Li Y.G."/>
            <person name="Wang T.C."/>
            <person name="Zhang K."/>
            <person name="Xu W.W."/>
            <person name="Yu Z.J."/>
            <person name="Xia X.Z."/>
        </authorList>
    </citation>
    <scope>NUCLEOTIDE SEQUENCE</scope>
    <source>
        <strain evidence="9">FR3</strain>
    </source>
</reference>
<accession>A0A0I9N3I6</accession>
<accession>A0A4E9FGP5</accession>
<dbReference type="InterPro" id="IPR035808">
    <property type="entry name" value="Ribosomal_uL30_euk_arc"/>
</dbReference>
<dbReference type="PANTHER" id="PTHR11524">
    <property type="entry name" value="60S RIBOSOMAL PROTEIN L7"/>
    <property type="match status" value="1"/>
</dbReference>
<reference evidence="9 11" key="1">
    <citation type="journal article" date="2007" name="Science">
        <title>Draft genome of the filarial nematode parasite Brugia malayi.</title>
        <authorList>
            <person name="Ghedin E."/>
            <person name="Wang S."/>
            <person name="Spiro D."/>
            <person name="Caler E."/>
            <person name="Zhao Q."/>
            <person name="Crabtree J."/>
            <person name="Allen J.E."/>
            <person name="Delcher A.L."/>
            <person name="Guiliano D.B."/>
            <person name="Miranda-Saavedra D."/>
            <person name="Angiuoli S.V."/>
            <person name="Creasy T."/>
            <person name="Amedeo P."/>
            <person name="Haas B."/>
            <person name="El-Sayed N.M."/>
            <person name="Wortman J.R."/>
            <person name="Feldblyum T."/>
            <person name="Tallon L."/>
            <person name="Schatz M."/>
            <person name="Shumway M."/>
            <person name="Koo H."/>
            <person name="Salzberg S.L."/>
            <person name="Schobel S."/>
            <person name="Pertea M."/>
            <person name="Pop M."/>
            <person name="White O."/>
            <person name="Barton G.J."/>
            <person name="Carlow C.K."/>
            <person name="Crawford M.J."/>
            <person name="Daub J."/>
            <person name="Dimmic M.W."/>
            <person name="Estes C.F."/>
            <person name="Foster J.M."/>
            <person name="Ganatra M."/>
            <person name="Gregory W.F."/>
            <person name="Johnson N.M."/>
            <person name="Jin J."/>
            <person name="Komuniecki R."/>
            <person name="Korf I."/>
            <person name="Kumar S."/>
            <person name="Laney S."/>
            <person name="Li B.W."/>
            <person name="Li W."/>
            <person name="Lindblom T.H."/>
            <person name="Lustigman S."/>
            <person name="Ma D."/>
            <person name="Maina C.V."/>
            <person name="Martin D.M."/>
            <person name="McCarter J.P."/>
            <person name="McReynolds L."/>
            <person name="Mitreva M."/>
            <person name="Nutman T.B."/>
            <person name="Parkinson J."/>
            <person name="Peregrin-Alvarez J.M."/>
            <person name="Poole C."/>
            <person name="Ren Q."/>
            <person name="Saunders L."/>
            <person name="Sluder A.E."/>
            <person name="Smith K."/>
            <person name="Stanke M."/>
            <person name="Unnasch T.R."/>
            <person name="Ware J."/>
            <person name="Wei A.D."/>
            <person name="Weil G."/>
            <person name="Williams D.J."/>
            <person name="Zhang Y."/>
            <person name="Williams S.A."/>
            <person name="Fraser-Liggett C."/>
            <person name="Slatko B."/>
            <person name="Blaxter M.L."/>
            <person name="Scott A.L."/>
        </authorList>
    </citation>
    <scope>NUCLEOTIDE SEQUENCE</scope>
    <source>
        <strain evidence="9 11">FR3</strain>
    </source>
</reference>
<dbReference type="EMBL" id="LN854849">
    <property type="protein sequence ID" value="CTP80688.1"/>
    <property type="molecule type" value="Genomic_DNA"/>
</dbReference>
<keyword evidence="3" id="KW-0687">Ribonucleoprotein</keyword>
<dbReference type="InterPro" id="IPR039699">
    <property type="entry name" value="Ribosomal_uL30"/>
</dbReference>
<dbReference type="WormBase" id="Bm4323">
    <property type="protein sequence ID" value="BM06599"/>
    <property type="gene ID" value="WBGene00224584"/>
    <property type="gene designation" value="Bma-rpl-7"/>
</dbReference>
<dbReference type="CTD" id="6099790"/>
<protein>
    <recommendedName>
        <fullName evidence="4">Large ribosomal subunit protein uL30</fullName>
    </recommendedName>
    <alternativeName>
        <fullName evidence="5">60S ribosomal protein L7</fullName>
    </alternativeName>
</protein>
<dbReference type="STRING" id="6279.A0A0I9N3I6"/>
<evidence type="ECO:0000313" key="13">
    <source>
        <dbReference type="WormBase" id="Bm4323"/>
    </source>
</evidence>
<reference evidence="10" key="3">
    <citation type="submission" date="2019-04" db="EMBL/GenBank/DDBJ databases">
        <authorList>
            <person name="Howe K."/>
            <person name="Paulini M."/>
            <person name="Williams G."/>
        </authorList>
    </citation>
    <scope>NUCLEOTIDE SEQUENCE [LARGE SCALE GENOMIC DNA]</scope>
    <source>
        <strain evidence="10">FR3</strain>
    </source>
</reference>
<evidence type="ECO:0000313" key="12">
    <source>
        <dbReference type="WBParaSite" id="Bm4323.1"/>
    </source>
</evidence>
<keyword evidence="2 10" id="KW-0689">Ribosomal protein</keyword>
<dbReference type="EMBL" id="CAAKNF010000194">
    <property type="protein sequence ID" value="VIO95606.1"/>
    <property type="molecule type" value="Genomic_DNA"/>
</dbReference>
<dbReference type="InterPro" id="IPR036919">
    <property type="entry name" value="Ribo_uL30_ferredoxin-like_sf"/>
</dbReference>
<evidence type="ECO:0000256" key="6">
    <source>
        <dbReference type="ARBA" id="ARBA00055388"/>
    </source>
</evidence>
<dbReference type="Gene3D" id="3.30.1390.20">
    <property type="entry name" value="Ribosomal protein L30, ferredoxin-like fold domain"/>
    <property type="match status" value="1"/>
</dbReference>
<dbReference type="GO" id="GO:0003723">
    <property type="term" value="F:RNA binding"/>
    <property type="evidence" value="ECO:0007669"/>
    <property type="project" value="InterPro"/>
</dbReference>
<dbReference type="InterPro" id="IPR012988">
    <property type="entry name" value="Ribosomal_uL30_N_euk"/>
</dbReference>
<evidence type="ECO:0000256" key="3">
    <source>
        <dbReference type="ARBA" id="ARBA00023274"/>
    </source>
</evidence>
<dbReference type="SUPFAM" id="SSF55129">
    <property type="entry name" value="Ribosomal protein L30p/L7e"/>
    <property type="match status" value="1"/>
</dbReference>
<comment type="function">
    <text evidence="6">Binds to G-rich structures in 28S rRNA and in mRNAs. Plays a regulatory role in the translation apparatus; inhibits cell-free translation of mRNAs.</text>
</comment>
<dbReference type="InterPro" id="IPR016082">
    <property type="entry name" value="Ribosomal_uL30_ferredoxin-like"/>
</dbReference>
<dbReference type="WBParaSite" id="Bm4323.1">
    <property type="protein sequence ID" value="Bm4323.1"/>
    <property type="gene ID" value="WBGene00224584"/>
</dbReference>
<dbReference type="PANTHER" id="PTHR11524:SF16">
    <property type="entry name" value="LARGE RIBOSOMAL SUBUNIT PROTEIN UL30"/>
    <property type="match status" value="1"/>
</dbReference>
<dbReference type="NCBIfam" id="TIGR01310">
    <property type="entry name" value="uL30_euk"/>
    <property type="match status" value="1"/>
</dbReference>
<proteinExistence type="inferred from homology"/>
<dbReference type="FunCoup" id="A0A0I9N3I6">
    <property type="interactions" value="1415"/>
</dbReference>
<dbReference type="GO" id="GO:0003735">
    <property type="term" value="F:structural constituent of ribosome"/>
    <property type="evidence" value="ECO:0007669"/>
    <property type="project" value="TreeGrafter"/>
</dbReference>
<evidence type="ECO:0000313" key="9">
    <source>
        <dbReference type="EMBL" id="CTP80688.1"/>
    </source>
</evidence>
<dbReference type="FunFam" id="3.30.1390.20:FF:000002">
    <property type="entry name" value="60S ribosomal protein L7"/>
    <property type="match status" value="1"/>
</dbReference>
<organism evidence="9">
    <name type="scientific">Brugia malayi</name>
    <name type="common">Filarial nematode worm</name>
    <dbReference type="NCBI Taxonomy" id="6279"/>
    <lineage>
        <taxon>Eukaryota</taxon>
        <taxon>Metazoa</taxon>
        <taxon>Ecdysozoa</taxon>
        <taxon>Nematoda</taxon>
        <taxon>Chromadorea</taxon>
        <taxon>Rhabditida</taxon>
        <taxon>Spirurina</taxon>
        <taxon>Spiruromorpha</taxon>
        <taxon>Filarioidea</taxon>
        <taxon>Onchocercidae</taxon>
        <taxon>Brugia</taxon>
    </lineage>
</organism>
<dbReference type="OMA" id="IVEPWIA"/>
<sequence>MGDTSTTTEKKLPVVPETILKRRKRRAEQRAKVNVRKAKLALKARKKKLEIFKRAEKYVKEHRQRVRQEIQLKREARKAGNFYVPDEARLAFVIRIRGINQMHPRPRKVLQLFRLRQINNGVFIKLNKATLQMLRIVEPYVAWGYPSMKTVHDLIYKRGYAKINGRRIPITDNSIVESALGKCDIICMEDLVHHIFSVGPYFKRATNFLWPFKLNNPSGGWTKKTNHFVEGGDFGNREDQINALLKKMI</sequence>
<keyword evidence="11" id="KW-1185">Reference proteome</keyword>
<dbReference type="GeneID" id="6099790"/>